<dbReference type="InterPro" id="IPR036396">
    <property type="entry name" value="Cyt_P450_sf"/>
</dbReference>
<keyword evidence="2 7" id="KW-0349">Heme</keyword>
<evidence type="ECO:0000256" key="1">
    <source>
        <dbReference type="ARBA" id="ARBA00010617"/>
    </source>
</evidence>
<accession>A0A2N5X388</accession>
<keyword evidence="9" id="KW-1185">Reference proteome</keyword>
<dbReference type="PROSITE" id="PS00086">
    <property type="entry name" value="CYTOCHROME_P450"/>
    <property type="match status" value="1"/>
</dbReference>
<comment type="caution">
    <text evidence="8">The sequence shown here is derived from an EMBL/GenBank/DDBJ whole genome shotgun (WGS) entry which is preliminary data.</text>
</comment>
<keyword evidence="5 7" id="KW-0408">Iron</keyword>
<dbReference type="GO" id="GO:0036199">
    <property type="term" value="F:cholest-4-en-3-one 26-monooxygenase activity"/>
    <property type="evidence" value="ECO:0007669"/>
    <property type="project" value="TreeGrafter"/>
</dbReference>
<evidence type="ECO:0000256" key="4">
    <source>
        <dbReference type="ARBA" id="ARBA00023002"/>
    </source>
</evidence>
<name>A0A2N5X388_9GAMM</name>
<dbReference type="EMBL" id="PKUS01000010">
    <property type="protein sequence ID" value="PLW68945.1"/>
    <property type="molecule type" value="Genomic_DNA"/>
</dbReference>
<dbReference type="InterPro" id="IPR017972">
    <property type="entry name" value="Cyt_P450_CS"/>
</dbReference>
<dbReference type="CDD" id="cd11033">
    <property type="entry name" value="CYP142-like"/>
    <property type="match status" value="1"/>
</dbReference>
<dbReference type="Gene3D" id="1.10.630.10">
    <property type="entry name" value="Cytochrome P450"/>
    <property type="match status" value="1"/>
</dbReference>
<dbReference type="OrthoDB" id="7052847at2"/>
<dbReference type="PANTHER" id="PTHR46696">
    <property type="entry name" value="P450, PUTATIVE (EUROFUNG)-RELATED"/>
    <property type="match status" value="1"/>
</dbReference>
<dbReference type="RefSeq" id="WP_101517978.1">
    <property type="nucleotide sequence ID" value="NZ_PKUS01000010.1"/>
</dbReference>
<dbReference type="GO" id="GO:0005506">
    <property type="term" value="F:iron ion binding"/>
    <property type="evidence" value="ECO:0007669"/>
    <property type="project" value="InterPro"/>
</dbReference>
<evidence type="ECO:0000256" key="7">
    <source>
        <dbReference type="RuleBase" id="RU000461"/>
    </source>
</evidence>
<dbReference type="PANTHER" id="PTHR46696:SF4">
    <property type="entry name" value="BIOTIN BIOSYNTHESIS CYTOCHROME P450"/>
    <property type="match status" value="1"/>
</dbReference>
<sequence length="422" mass="48499">MSQCPFANFKNLIDPDTYAEGMPYDELARIRKSGPIHYMDDPTMGVPYWLVTGREEIDAISKNPQLFSSEARTALADEHSPEDIENIHRHMTINMDPPRQLKSRKIVRATFTPRAVDSYEARFREHARNIVDQVASRGECEFVEEVAAELPLLAILELCGIPPEDRKDFFEWTNTMMFNQDSEMAVDKQAAEMASFKVIEYAMKLAAEHKENPKDDIIGALLRGTERAEGLDEDEFVWFFLMLIAAGNESTRTVTSHGMRLLIEHPDQLEYLVENPDKIANACEEMLRYNTAFILMRRTAMEDTEINGNQIKKGDKIILHYHTVNHDEDIFGEDAMAFDVRRAERMPDLYNQHRAFGIGQHFCLGTHLARLEMRVMFEEIIPRMRHPRLAGSIEYTRSNLVNGIKHMPITFDPEVKSSTEAA</sequence>
<evidence type="ECO:0000313" key="9">
    <source>
        <dbReference type="Proteomes" id="UP000235005"/>
    </source>
</evidence>
<dbReference type="InterPro" id="IPR002397">
    <property type="entry name" value="Cyt_P450_B"/>
</dbReference>
<dbReference type="InterPro" id="IPR001128">
    <property type="entry name" value="Cyt_P450"/>
</dbReference>
<keyword evidence="6 7" id="KW-0503">Monooxygenase</keyword>
<evidence type="ECO:0000256" key="3">
    <source>
        <dbReference type="ARBA" id="ARBA00022723"/>
    </source>
</evidence>
<protein>
    <submittedName>
        <fullName evidence="8">Cytochrome P450</fullName>
    </submittedName>
</protein>
<evidence type="ECO:0000256" key="5">
    <source>
        <dbReference type="ARBA" id="ARBA00023004"/>
    </source>
</evidence>
<evidence type="ECO:0000313" key="8">
    <source>
        <dbReference type="EMBL" id="PLW68945.1"/>
    </source>
</evidence>
<dbReference type="GO" id="GO:0006707">
    <property type="term" value="P:cholesterol catabolic process"/>
    <property type="evidence" value="ECO:0007669"/>
    <property type="project" value="TreeGrafter"/>
</dbReference>
<dbReference type="Proteomes" id="UP000235005">
    <property type="component" value="Unassembled WGS sequence"/>
</dbReference>
<gene>
    <name evidence="8" type="ORF">C0039_10000</name>
</gene>
<dbReference type="PRINTS" id="PR00359">
    <property type="entry name" value="BP450"/>
</dbReference>
<dbReference type="AlphaFoldDB" id="A0A2N5X388"/>
<proteinExistence type="inferred from homology"/>
<comment type="similarity">
    <text evidence="1 7">Belongs to the cytochrome P450 family.</text>
</comment>
<dbReference type="Pfam" id="PF00067">
    <property type="entry name" value="p450"/>
    <property type="match status" value="1"/>
</dbReference>
<dbReference type="SUPFAM" id="SSF48264">
    <property type="entry name" value="Cytochrome P450"/>
    <property type="match status" value="1"/>
</dbReference>
<keyword evidence="3 7" id="KW-0479">Metal-binding</keyword>
<organism evidence="8 9">
    <name type="scientific">Pseudohalioglobus lutimaris</name>
    <dbReference type="NCBI Taxonomy" id="1737061"/>
    <lineage>
        <taxon>Bacteria</taxon>
        <taxon>Pseudomonadati</taxon>
        <taxon>Pseudomonadota</taxon>
        <taxon>Gammaproteobacteria</taxon>
        <taxon>Cellvibrionales</taxon>
        <taxon>Halieaceae</taxon>
        <taxon>Pseudohalioglobus</taxon>
    </lineage>
</organism>
<dbReference type="GO" id="GO:0020037">
    <property type="term" value="F:heme binding"/>
    <property type="evidence" value="ECO:0007669"/>
    <property type="project" value="InterPro"/>
</dbReference>
<dbReference type="FunFam" id="1.10.630.10:FF:000018">
    <property type="entry name" value="Cytochrome P450 monooxygenase"/>
    <property type="match status" value="1"/>
</dbReference>
<keyword evidence="4 7" id="KW-0560">Oxidoreductase</keyword>
<reference evidence="8 9" key="1">
    <citation type="submission" date="2018-01" db="EMBL/GenBank/DDBJ databases">
        <title>The draft genome sequence of Halioglobus lutimaris HF004.</title>
        <authorList>
            <person name="Du Z.-J."/>
            <person name="Shi M.-J."/>
        </authorList>
    </citation>
    <scope>NUCLEOTIDE SEQUENCE [LARGE SCALE GENOMIC DNA]</scope>
    <source>
        <strain evidence="8 9">HF004</strain>
    </source>
</reference>
<evidence type="ECO:0000256" key="6">
    <source>
        <dbReference type="ARBA" id="ARBA00023033"/>
    </source>
</evidence>
<dbReference type="GO" id="GO:0008395">
    <property type="term" value="F:steroid hydroxylase activity"/>
    <property type="evidence" value="ECO:0007669"/>
    <property type="project" value="TreeGrafter"/>
</dbReference>
<evidence type="ECO:0000256" key="2">
    <source>
        <dbReference type="ARBA" id="ARBA00022617"/>
    </source>
</evidence>